<dbReference type="GO" id="GO:0004930">
    <property type="term" value="F:G protein-coupled receptor activity"/>
    <property type="evidence" value="ECO:0007669"/>
    <property type="project" value="UniProtKB-KW"/>
</dbReference>
<feature type="transmembrane region" description="Helical" evidence="9">
    <location>
        <begin position="32"/>
        <end position="55"/>
    </location>
</feature>
<dbReference type="SUPFAM" id="SSF81321">
    <property type="entry name" value="Family A G protein-coupled receptor-like"/>
    <property type="match status" value="1"/>
</dbReference>
<sequence length="353" mass="39604">MDTNGSVFNFSGRLDEIANRTNAAADVATWNFWTIFNIFIQFSPLLTNGGVLYLFAREPSLLTPFTVYAVNLFIANIITVIFHNPLDVVGKLYSTWWIGNSLCTMAQYTSYVFCGGMCNAHALIAMNRLWAVTFPVSYLQKHQLKFAVGVCLSMWIYLNICVIPGILLDVFVYRPPVEIKGSNIATDAPYEWLLIMQMLIFNLPIVIVLLVFPVVCWKAFRVPAVRVRPKVETNITSRQTATRPIEAGTVAKTGGQDANNVEGPVANPAIKVSLRKINRNFIVLCLMTIGVLARFAPDQVYFTLLLFNINVPGIHPIGSMLFEFISILDPIWLVLTLTELRSAFHRVYILRSG</sequence>
<keyword evidence="4" id="KW-0297">G-protein coupled receptor</keyword>
<evidence type="ECO:0000256" key="6">
    <source>
        <dbReference type="ARBA" id="ARBA00023170"/>
    </source>
</evidence>
<feature type="transmembrane region" description="Helical" evidence="9">
    <location>
        <begin position="317"/>
        <end position="337"/>
    </location>
</feature>
<dbReference type="OrthoDB" id="10577622at2759"/>
<dbReference type="PROSITE" id="PS50262">
    <property type="entry name" value="G_PROTEIN_RECEP_F1_2"/>
    <property type="match status" value="1"/>
</dbReference>
<dbReference type="EMBL" id="BDGG01000007">
    <property type="protein sequence ID" value="GAV01109.1"/>
    <property type="molecule type" value="Genomic_DNA"/>
</dbReference>
<dbReference type="Proteomes" id="UP000186922">
    <property type="component" value="Unassembled WGS sequence"/>
</dbReference>
<dbReference type="GO" id="GO:0035025">
    <property type="term" value="P:positive regulation of Rho protein signal transduction"/>
    <property type="evidence" value="ECO:0007669"/>
    <property type="project" value="TreeGrafter"/>
</dbReference>
<keyword evidence="12" id="KW-1185">Reference proteome</keyword>
<feature type="transmembrane region" description="Helical" evidence="9">
    <location>
        <begin position="67"/>
        <end position="86"/>
    </location>
</feature>
<evidence type="ECO:0000256" key="1">
    <source>
        <dbReference type="ARBA" id="ARBA00004141"/>
    </source>
</evidence>
<evidence type="ECO:0000256" key="4">
    <source>
        <dbReference type="ARBA" id="ARBA00023040"/>
    </source>
</evidence>
<evidence type="ECO:0000256" key="3">
    <source>
        <dbReference type="ARBA" id="ARBA00022989"/>
    </source>
</evidence>
<gene>
    <name evidence="11" type="primary">RvY_11871-1</name>
    <name evidence="11" type="synonym">RvY_11871.1</name>
    <name evidence="11" type="ORF">RvY_11871</name>
</gene>
<comment type="subcellular location">
    <subcellularLocation>
        <location evidence="1">Membrane</location>
        <topology evidence="1">Multi-pass membrane protein</topology>
    </subcellularLocation>
</comment>
<dbReference type="AlphaFoldDB" id="A0A1D1VRC7"/>
<keyword evidence="6" id="KW-0675">Receptor</keyword>
<evidence type="ECO:0000256" key="7">
    <source>
        <dbReference type="ARBA" id="ARBA00023180"/>
    </source>
</evidence>
<dbReference type="InterPro" id="IPR000276">
    <property type="entry name" value="GPCR_Rhodpsn"/>
</dbReference>
<keyword evidence="3 9" id="KW-1133">Transmembrane helix</keyword>
<evidence type="ECO:0000256" key="9">
    <source>
        <dbReference type="SAM" id="Phobius"/>
    </source>
</evidence>
<feature type="domain" description="G-protein coupled receptors family 1 profile" evidence="10">
    <location>
        <begin position="47"/>
        <end position="333"/>
    </location>
</feature>
<keyword evidence="7" id="KW-0325">Glycoprotein</keyword>
<accession>A0A1D1VRC7</accession>
<feature type="transmembrane region" description="Helical" evidence="9">
    <location>
        <begin position="281"/>
        <end position="297"/>
    </location>
</feature>
<evidence type="ECO:0000256" key="2">
    <source>
        <dbReference type="ARBA" id="ARBA00022692"/>
    </source>
</evidence>
<dbReference type="GO" id="GO:0007200">
    <property type="term" value="P:phospholipase C-activating G protein-coupled receptor signaling pathway"/>
    <property type="evidence" value="ECO:0007669"/>
    <property type="project" value="TreeGrafter"/>
</dbReference>
<dbReference type="PANTHER" id="PTHR24232">
    <property type="entry name" value="G-PROTEIN COUPLED RECEPTOR"/>
    <property type="match status" value="1"/>
</dbReference>
<organism evidence="11 12">
    <name type="scientific">Ramazzottius varieornatus</name>
    <name type="common">Water bear</name>
    <name type="synonym">Tardigrade</name>
    <dbReference type="NCBI Taxonomy" id="947166"/>
    <lineage>
        <taxon>Eukaryota</taxon>
        <taxon>Metazoa</taxon>
        <taxon>Ecdysozoa</taxon>
        <taxon>Tardigrada</taxon>
        <taxon>Eutardigrada</taxon>
        <taxon>Parachela</taxon>
        <taxon>Hypsibioidea</taxon>
        <taxon>Ramazzottiidae</taxon>
        <taxon>Ramazzottius</taxon>
    </lineage>
</organism>
<proteinExistence type="predicted"/>
<protein>
    <recommendedName>
        <fullName evidence="10">G-protein coupled receptors family 1 profile domain-containing protein</fullName>
    </recommendedName>
</protein>
<name>A0A1D1VRC7_RAMVA</name>
<dbReference type="CDD" id="cd00637">
    <property type="entry name" value="7tm_classA_rhodopsin-like"/>
    <property type="match status" value="1"/>
</dbReference>
<dbReference type="PANTHER" id="PTHR24232:SF53">
    <property type="entry name" value="G-PROTEIN COUPLED RECEPTORS FAMILY 1 PROFILE DOMAIN-CONTAINING PROTEIN"/>
    <property type="match status" value="1"/>
</dbReference>
<comment type="caution">
    <text evidence="11">The sequence shown here is derived from an EMBL/GenBank/DDBJ whole genome shotgun (WGS) entry which is preliminary data.</text>
</comment>
<feature type="transmembrane region" description="Helical" evidence="9">
    <location>
        <begin position="146"/>
        <end position="172"/>
    </location>
</feature>
<feature type="transmembrane region" description="Helical" evidence="9">
    <location>
        <begin position="192"/>
        <end position="220"/>
    </location>
</feature>
<keyword evidence="8" id="KW-0807">Transducer</keyword>
<dbReference type="Gene3D" id="1.20.1070.10">
    <property type="entry name" value="Rhodopsin 7-helix transmembrane proteins"/>
    <property type="match status" value="1"/>
</dbReference>
<keyword evidence="2 9" id="KW-0812">Transmembrane</keyword>
<evidence type="ECO:0000256" key="5">
    <source>
        <dbReference type="ARBA" id="ARBA00023136"/>
    </source>
</evidence>
<dbReference type="Pfam" id="PF00001">
    <property type="entry name" value="7tm_1"/>
    <property type="match status" value="1"/>
</dbReference>
<evidence type="ECO:0000256" key="8">
    <source>
        <dbReference type="ARBA" id="ARBA00023224"/>
    </source>
</evidence>
<dbReference type="GO" id="GO:0005886">
    <property type="term" value="C:plasma membrane"/>
    <property type="evidence" value="ECO:0007669"/>
    <property type="project" value="TreeGrafter"/>
</dbReference>
<feature type="transmembrane region" description="Helical" evidence="9">
    <location>
        <begin position="106"/>
        <end position="125"/>
    </location>
</feature>
<evidence type="ECO:0000313" key="12">
    <source>
        <dbReference type="Proteomes" id="UP000186922"/>
    </source>
</evidence>
<reference evidence="11 12" key="1">
    <citation type="journal article" date="2016" name="Nat. Commun.">
        <title>Extremotolerant tardigrade genome and improved radiotolerance of human cultured cells by tardigrade-unique protein.</title>
        <authorList>
            <person name="Hashimoto T."/>
            <person name="Horikawa D.D."/>
            <person name="Saito Y."/>
            <person name="Kuwahara H."/>
            <person name="Kozuka-Hata H."/>
            <person name="Shin-I T."/>
            <person name="Minakuchi Y."/>
            <person name="Ohishi K."/>
            <person name="Motoyama A."/>
            <person name="Aizu T."/>
            <person name="Enomoto A."/>
            <person name="Kondo K."/>
            <person name="Tanaka S."/>
            <person name="Hara Y."/>
            <person name="Koshikawa S."/>
            <person name="Sagara H."/>
            <person name="Miura T."/>
            <person name="Yokobori S."/>
            <person name="Miyagawa K."/>
            <person name="Suzuki Y."/>
            <person name="Kubo T."/>
            <person name="Oyama M."/>
            <person name="Kohara Y."/>
            <person name="Fujiyama A."/>
            <person name="Arakawa K."/>
            <person name="Katayama T."/>
            <person name="Toyoda A."/>
            <person name="Kunieda T."/>
        </authorList>
    </citation>
    <scope>NUCLEOTIDE SEQUENCE [LARGE SCALE GENOMIC DNA]</scope>
    <source>
        <strain evidence="11 12">YOKOZUNA-1</strain>
    </source>
</reference>
<keyword evidence="5 9" id="KW-0472">Membrane</keyword>
<dbReference type="InterPro" id="IPR017452">
    <property type="entry name" value="GPCR_Rhodpsn_7TM"/>
</dbReference>
<evidence type="ECO:0000259" key="10">
    <source>
        <dbReference type="PROSITE" id="PS50262"/>
    </source>
</evidence>
<evidence type="ECO:0000313" key="11">
    <source>
        <dbReference type="EMBL" id="GAV01109.1"/>
    </source>
</evidence>